<evidence type="ECO:0000313" key="1">
    <source>
        <dbReference type="EMBL" id="SDD17167.1"/>
    </source>
</evidence>
<sequence length="121" mass="12529">MNVWVLGLVLALTAAAAVWTVVMIVRDQSPPSDPYFALLGVLALVLLGQVVGGLVALGATERDVDGITFVAYLFTALLVLPVGAGLALVERTRWGTGVLLVALITVAACEARLQSIWTAGG</sequence>
<dbReference type="OrthoDB" id="3828660at2"/>
<name>A0A1G6SLS9_9ACTN</name>
<gene>
    <name evidence="1" type="ORF">SAMN05421872_106181</name>
</gene>
<dbReference type="AlphaFoldDB" id="A0A1G6SLS9"/>
<reference evidence="2" key="1">
    <citation type="submission" date="2016-10" db="EMBL/GenBank/DDBJ databases">
        <authorList>
            <person name="Varghese N."/>
            <person name="Submissions S."/>
        </authorList>
    </citation>
    <scope>NUCLEOTIDE SEQUENCE [LARGE SCALE GENOMIC DNA]</scope>
    <source>
        <strain evidence="2">CGMCC 4.6858</strain>
    </source>
</reference>
<keyword evidence="2" id="KW-1185">Reference proteome</keyword>
<protein>
    <recommendedName>
        <fullName evidence="3">Integral membrane protein</fullName>
    </recommendedName>
</protein>
<evidence type="ECO:0008006" key="3">
    <source>
        <dbReference type="Google" id="ProtNLM"/>
    </source>
</evidence>
<dbReference type="Proteomes" id="UP000199034">
    <property type="component" value="Unassembled WGS sequence"/>
</dbReference>
<organism evidence="1 2">
    <name type="scientific">Nocardioides lianchengensis</name>
    <dbReference type="NCBI Taxonomy" id="1045774"/>
    <lineage>
        <taxon>Bacteria</taxon>
        <taxon>Bacillati</taxon>
        <taxon>Actinomycetota</taxon>
        <taxon>Actinomycetes</taxon>
        <taxon>Propionibacteriales</taxon>
        <taxon>Nocardioidaceae</taxon>
        <taxon>Nocardioides</taxon>
    </lineage>
</organism>
<dbReference type="STRING" id="1045774.SAMN05421872_106181"/>
<dbReference type="RefSeq" id="WP_090856156.1">
    <property type="nucleotide sequence ID" value="NZ_FMZM01000006.1"/>
</dbReference>
<proteinExistence type="predicted"/>
<accession>A0A1G6SLS9</accession>
<evidence type="ECO:0000313" key="2">
    <source>
        <dbReference type="Proteomes" id="UP000199034"/>
    </source>
</evidence>
<dbReference type="EMBL" id="FMZM01000006">
    <property type="protein sequence ID" value="SDD17167.1"/>
    <property type="molecule type" value="Genomic_DNA"/>
</dbReference>